<accession>A0AAV4TG12</accession>
<dbReference type="AlphaFoldDB" id="A0AAV4TG12"/>
<name>A0AAV4TG12_9ARAC</name>
<dbReference type="EMBL" id="BPLQ01009607">
    <property type="protein sequence ID" value="GIY45270.1"/>
    <property type="molecule type" value="Genomic_DNA"/>
</dbReference>
<gene>
    <name evidence="2" type="ORF">CDAR_221061</name>
</gene>
<sequence length="92" mass="10281">MSSICLAAEGTQHCKLRTLRPNPAKKYTGPHLGHFMKEMNFSIHRKISGLTAWAQSPGGVVGHEQPRPESPPHHKMPWLKPLSPDLARLMSH</sequence>
<dbReference type="Proteomes" id="UP001054837">
    <property type="component" value="Unassembled WGS sequence"/>
</dbReference>
<comment type="caution">
    <text evidence="2">The sequence shown here is derived from an EMBL/GenBank/DDBJ whole genome shotgun (WGS) entry which is preliminary data.</text>
</comment>
<evidence type="ECO:0000313" key="3">
    <source>
        <dbReference type="Proteomes" id="UP001054837"/>
    </source>
</evidence>
<feature type="region of interest" description="Disordered" evidence="1">
    <location>
        <begin position="54"/>
        <end position="92"/>
    </location>
</feature>
<organism evidence="2 3">
    <name type="scientific">Caerostris darwini</name>
    <dbReference type="NCBI Taxonomy" id="1538125"/>
    <lineage>
        <taxon>Eukaryota</taxon>
        <taxon>Metazoa</taxon>
        <taxon>Ecdysozoa</taxon>
        <taxon>Arthropoda</taxon>
        <taxon>Chelicerata</taxon>
        <taxon>Arachnida</taxon>
        <taxon>Araneae</taxon>
        <taxon>Araneomorphae</taxon>
        <taxon>Entelegynae</taxon>
        <taxon>Araneoidea</taxon>
        <taxon>Araneidae</taxon>
        <taxon>Caerostris</taxon>
    </lineage>
</organism>
<keyword evidence="3" id="KW-1185">Reference proteome</keyword>
<protein>
    <submittedName>
        <fullName evidence="2">Uncharacterized protein</fullName>
    </submittedName>
</protein>
<evidence type="ECO:0000256" key="1">
    <source>
        <dbReference type="SAM" id="MobiDB-lite"/>
    </source>
</evidence>
<proteinExistence type="predicted"/>
<evidence type="ECO:0000313" key="2">
    <source>
        <dbReference type="EMBL" id="GIY45270.1"/>
    </source>
</evidence>
<reference evidence="2 3" key="1">
    <citation type="submission" date="2021-06" db="EMBL/GenBank/DDBJ databases">
        <title>Caerostris darwini draft genome.</title>
        <authorList>
            <person name="Kono N."/>
            <person name="Arakawa K."/>
        </authorList>
    </citation>
    <scope>NUCLEOTIDE SEQUENCE [LARGE SCALE GENOMIC DNA]</scope>
</reference>